<dbReference type="CDD" id="cd00093">
    <property type="entry name" value="HTH_XRE"/>
    <property type="match status" value="1"/>
</dbReference>
<evidence type="ECO:0000259" key="2">
    <source>
        <dbReference type="Pfam" id="PF13464"/>
    </source>
</evidence>
<feature type="transmembrane region" description="Helical" evidence="1">
    <location>
        <begin position="154"/>
        <end position="176"/>
    </location>
</feature>
<dbReference type="STRING" id="1917485.BOO69_09845"/>
<name>A0A1J0WH91_9RHOB</name>
<evidence type="ECO:0000313" key="3">
    <source>
        <dbReference type="EMBL" id="APE43681.1"/>
    </source>
</evidence>
<dbReference type="Pfam" id="PF13464">
    <property type="entry name" value="RodZ_C"/>
    <property type="match status" value="1"/>
</dbReference>
<dbReference type="InterPro" id="IPR001387">
    <property type="entry name" value="Cro/C1-type_HTH"/>
</dbReference>
<organism evidence="3 4">
    <name type="scientific">Sulfitobacter alexandrii</name>
    <dbReference type="NCBI Taxonomy" id="1917485"/>
    <lineage>
        <taxon>Bacteria</taxon>
        <taxon>Pseudomonadati</taxon>
        <taxon>Pseudomonadota</taxon>
        <taxon>Alphaproteobacteria</taxon>
        <taxon>Rhodobacterales</taxon>
        <taxon>Roseobacteraceae</taxon>
        <taxon>Sulfitobacter</taxon>
    </lineage>
</organism>
<keyword evidence="4" id="KW-1185">Reference proteome</keyword>
<evidence type="ECO:0000256" key="1">
    <source>
        <dbReference type="SAM" id="Phobius"/>
    </source>
</evidence>
<keyword evidence="1" id="KW-0812">Transmembrane</keyword>
<dbReference type="InterPro" id="IPR050400">
    <property type="entry name" value="Bact_Cytoskel_RodZ"/>
</dbReference>
<accession>A0A1J0WH91</accession>
<dbReference type="InterPro" id="IPR010982">
    <property type="entry name" value="Lambda_DNA-bd_dom_sf"/>
</dbReference>
<dbReference type="RefSeq" id="WP_071972016.1">
    <property type="nucleotide sequence ID" value="NZ_CP018076.1"/>
</dbReference>
<dbReference type="Proteomes" id="UP000181897">
    <property type="component" value="Chromosome"/>
</dbReference>
<dbReference type="Gene3D" id="1.10.260.40">
    <property type="entry name" value="lambda repressor-like DNA-binding domains"/>
    <property type="match status" value="1"/>
</dbReference>
<keyword evidence="1" id="KW-0472">Membrane</keyword>
<dbReference type="EMBL" id="CP018076">
    <property type="protein sequence ID" value="APE43681.1"/>
    <property type="molecule type" value="Genomic_DNA"/>
</dbReference>
<dbReference type="OrthoDB" id="9790252at2"/>
<proteinExistence type="predicted"/>
<dbReference type="GO" id="GO:0003677">
    <property type="term" value="F:DNA binding"/>
    <property type="evidence" value="ECO:0007669"/>
    <property type="project" value="InterPro"/>
</dbReference>
<evidence type="ECO:0000313" key="4">
    <source>
        <dbReference type="Proteomes" id="UP000181897"/>
    </source>
</evidence>
<keyword evidence="1" id="KW-1133">Transmembrane helix</keyword>
<feature type="domain" description="Cytoskeleton protein RodZ-like C-terminal" evidence="2">
    <location>
        <begin position="306"/>
        <end position="370"/>
    </location>
</feature>
<dbReference type="PANTHER" id="PTHR34475:SF1">
    <property type="entry name" value="CYTOSKELETON PROTEIN RODZ"/>
    <property type="match status" value="1"/>
</dbReference>
<protein>
    <submittedName>
        <fullName evidence="3">Helix-turn-helix domain-containing protein</fullName>
    </submittedName>
</protein>
<sequence>MIGRWSSKIIEDDTAEPKGFDAFELRLGDVMRGERATMGKSLLDVQRELRIKASYIAAIENADPDAFDTPGFIAGYVRSYARYLNMDPDKAFASFCAESGFAVAHGMSAEASVIKKPSFEERRKRPQEADLFARPNMPFTPVGDSIFSRIEPSAIGSMLVLVALIGAIGFGGWSVLQEVQRVQVAPVDQTPVVLSDLDPLDGALSAAPDANEAPDAPQAIEAPRADALDRLYRPQALDVPVLVARDAPISTIDPRSVGNFADTAAERSAGAVRTAELDLDAVPGTPDQAGAPVPQVVEGAADVVRMVAAYPSWVRVTAADGSVIFEKVMNKGETYEIPATEEPATLRTGESGALYFALADNCVGPVGARGAITSNLPLHHEALAELYAPVDPTQEQSLSRMFADLAGTDIDPAVLAAMPCQTR</sequence>
<reference evidence="3 4" key="1">
    <citation type="submission" date="2016-11" db="EMBL/GenBank/DDBJ databases">
        <title>Complete genome sequence of Sulfitobacter sp. AM1-D1, a toxic bacteria associated with marine dinoflagellate Alexandrium minutum in East China Sea.</title>
        <authorList>
            <person name="Yang Q."/>
            <person name="Zhang X."/>
            <person name="Tian X."/>
        </authorList>
    </citation>
    <scope>NUCLEOTIDE SEQUENCE [LARGE SCALE GENOMIC DNA]</scope>
    <source>
        <strain evidence="3 4">AM1-D1</strain>
    </source>
</reference>
<gene>
    <name evidence="3" type="ORF">BOO69_09845</name>
</gene>
<dbReference type="PANTHER" id="PTHR34475">
    <property type="match status" value="1"/>
</dbReference>
<dbReference type="InterPro" id="IPR025194">
    <property type="entry name" value="RodZ-like_C"/>
</dbReference>
<dbReference type="AlphaFoldDB" id="A0A1J0WH91"/>
<dbReference type="KEGG" id="suam:BOO69_09845"/>
<dbReference type="Pfam" id="PF13413">
    <property type="entry name" value="HTH_25"/>
    <property type="match status" value="1"/>
</dbReference>